<dbReference type="EMBL" id="AP019389">
    <property type="protein sequence ID" value="BBI21670.1"/>
    <property type="molecule type" value="Genomic_DNA"/>
</dbReference>
<gene>
    <name evidence="1" type="ORF">EKJ_25170</name>
</gene>
<evidence type="ECO:0000313" key="1">
    <source>
        <dbReference type="EMBL" id="BBI21670.1"/>
    </source>
</evidence>
<protein>
    <submittedName>
        <fullName evidence="1">Uncharacterized protein</fullName>
    </submittedName>
</protein>
<dbReference type="RefSeq" id="WP_130587086.1">
    <property type="nucleotide sequence ID" value="NZ_AP019389.1"/>
</dbReference>
<keyword evidence="2" id="KW-1185">Reference proteome</keyword>
<proteinExistence type="predicted"/>
<dbReference type="AlphaFoldDB" id="A0A3T1CL66"/>
<name>A0A3T1CL66_9SPHN</name>
<accession>A0A3T1CL66</accession>
<evidence type="ECO:0000313" key="2">
    <source>
        <dbReference type="Proteomes" id="UP000290057"/>
    </source>
</evidence>
<organism evidence="1 2">
    <name type="scientific">Qipengyuania flava</name>
    <dbReference type="NCBI Taxonomy" id="192812"/>
    <lineage>
        <taxon>Bacteria</taxon>
        <taxon>Pseudomonadati</taxon>
        <taxon>Pseudomonadota</taxon>
        <taxon>Alphaproteobacteria</taxon>
        <taxon>Sphingomonadales</taxon>
        <taxon>Erythrobacteraceae</taxon>
        <taxon>Qipengyuania</taxon>
    </lineage>
</organism>
<dbReference type="Proteomes" id="UP000290057">
    <property type="component" value="Chromosome"/>
</dbReference>
<reference evidence="1 2" key="1">
    <citation type="submission" date="2019-01" db="EMBL/GenBank/DDBJ databases">
        <title>Complete genome sequence of Erythrobacter flavus KJ5.</title>
        <authorList>
            <person name="Kanesaki Y."/>
            <person name="Brotosudarmo T."/>
            <person name="Moriuchi R."/>
            <person name="Awai K."/>
        </authorList>
    </citation>
    <scope>NUCLEOTIDE SEQUENCE [LARGE SCALE GENOMIC DNA]</scope>
    <source>
        <strain evidence="1 2">KJ5</strain>
    </source>
</reference>
<sequence length="139" mass="14557">MIPRATSGWQTITADLALILFLITAQAVAEPHEPETAPATDALPAESTAALAMHRPARGENISEWLAASVSDERQVATIAIDYAPGNRNIALTEGTRLLGNADAARVTARLVLAPAARNATLVSIDYLSEGEAGTDLAR</sequence>